<organism evidence="2">
    <name type="scientific">marine sediment metagenome</name>
    <dbReference type="NCBI Taxonomy" id="412755"/>
    <lineage>
        <taxon>unclassified sequences</taxon>
        <taxon>metagenomes</taxon>
        <taxon>ecological metagenomes</taxon>
    </lineage>
</organism>
<sequence>PNESRIGVLRDDGKAHPPALIAACAAAWPRKREGDGRQTTRGDRAGTRYGAYS</sequence>
<comment type="caution">
    <text evidence="2">The sequence shown here is derived from an EMBL/GenBank/DDBJ whole genome shotgun (WGS) entry which is preliminary data.</text>
</comment>
<reference evidence="2" key="1">
    <citation type="journal article" date="2014" name="Front. Microbiol.">
        <title>High frequency of phylogenetically diverse reductive dehalogenase-homologous genes in deep subseafloor sedimentary metagenomes.</title>
        <authorList>
            <person name="Kawai M."/>
            <person name="Futagami T."/>
            <person name="Toyoda A."/>
            <person name="Takaki Y."/>
            <person name="Nishi S."/>
            <person name="Hori S."/>
            <person name="Arai W."/>
            <person name="Tsubouchi T."/>
            <person name="Morono Y."/>
            <person name="Uchiyama I."/>
            <person name="Ito T."/>
            <person name="Fujiyama A."/>
            <person name="Inagaki F."/>
            <person name="Takami H."/>
        </authorList>
    </citation>
    <scope>NUCLEOTIDE SEQUENCE</scope>
    <source>
        <strain evidence="2">Expedition CK06-06</strain>
    </source>
</reference>
<dbReference type="EMBL" id="BARW01003782">
    <property type="protein sequence ID" value="GAI70839.1"/>
    <property type="molecule type" value="Genomic_DNA"/>
</dbReference>
<name>X1SSN3_9ZZZZ</name>
<protein>
    <submittedName>
        <fullName evidence="2">Uncharacterized protein</fullName>
    </submittedName>
</protein>
<gene>
    <name evidence="2" type="ORF">S12H4_09364</name>
</gene>
<feature type="non-terminal residue" evidence="2">
    <location>
        <position position="1"/>
    </location>
</feature>
<dbReference type="AlphaFoldDB" id="X1SSN3"/>
<accession>X1SSN3</accession>
<proteinExistence type="predicted"/>
<evidence type="ECO:0000313" key="2">
    <source>
        <dbReference type="EMBL" id="GAI70839.1"/>
    </source>
</evidence>
<feature type="compositionally biased region" description="Basic and acidic residues" evidence="1">
    <location>
        <begin position="30"/>
        <end position="46"/>
    </location>
</feature>
<feature type="region of interest" description="Disordered" evidence="1">
    <location>
        <begin position="29"/>
        <end position="53"/>
    </location>
</feature>
<evidence type="ECO:0000256" key="1">
    <source>
        <dbReference type="SAM" id="MobiDB-lite"/>
    </source>
</evidence>